<keyword evidence="8" id="KW-0675">Receptor</keyword>
<evidence type="ECO:0000313" key="15">
    <source>
        <dbReference type="EnsemblMetazoa" id="XP_030838912"/>
    </source>
</evidence>
<dbReference type="InterPro" id="IPR017978">
    <property type="entry name" value="GPCR_3_C"/>
</dbReference>
<evidence type="ECO:0000256" key="10">
    <source>
        <dbReference type="ARBA" id="ARBA00023224"/>
    </source>
</evidence>
<evidence type="ECO:0000313" key="16">
    <source>
        <dbReference type="Proteomes" id="UP000007110"/>
    </source>
</evidence>
<evidence type="ECO:0000256" key="2">
    <source>
        <dbReference type="ARBA" id="ARBA00022475"/>
    </source>
</evidence>
<evidence type="ECO:0000256" key="1">
    <source>
        <dbReference type="ARBA" id="ARBA00004651"/>
    </source>
</evidence>
<feature type="domain" description="G-protein coupled receptors family 3 profile" evidence="13">
    <location>
        <begin position="368"/>
        <end position="507"/>
    </location>
</feature>
<accession>A0A7M7NNJ8</accession>
<evidence type="ECO:0000259" key="13">
    <source>
        <dbReference type="Pfam" id="PF00003"/>
    </source>
</evidence>
<keyword evidence="4" id="KW-0732">Signal</keyword>
<evidence type="ECO:0000256" key="7">
    <source>
        <dbReference type="ARBA" id="ARBA00023136"/>
    </source>
</evidence>
<feature type="transmembrane region" description="Helical" evidence="12">
    <location>
        <begin position="361"/>
        <end position="387"/>
    </location>
</feature>
<evidence type="ECO:0000256" key="11">
    <source>
        <dbReference type="ARBA" id="ARBA00073785"/>
    </source>
</evidence>
<sequence>MILGSGCSEVAKTVSLAADLWNIVQVSYSASSPALSNREAYMSFFRTNVADSLYNYARLAIIKHYGWQRVATLHENQEAYSTAVNLFSELLATNGINLTTSESFTVEPGEQIDNLKEKGAWIIFGNFQEVMARKVFCEAYKKKLYGKNYAWFLLGKYSPRWWEVDDNSTSCTSQQIYTALDGYILTDSVPMSLYPDRPTISGHTSAEIAEVFRTRAEQDGLDDGHVTSYASDAYDAMWSIALALDQATKSPNDDSGNAAGPLHEFSYETRETREHFINTLSTLQFEGFSGSVSFTDAGDREGLIEIRQVIDGEETVVGHYSFHGDEQLGSDLNITDIQWPGGSPPKDETTEKIVFSTTPRLYLYVAGGLCAAGVLFASICLLATIILWERSAFYRASPLFLVLGLLGCIGMYVSIFLMGVSSDVIGPENQVLLCTVRSWTMTLSFCLAYGALFAKIYRAHKLLVSKANLWKPGGHFPLMFRSLMSLFLFCVIVLIVWTVWFPIQRDVVSSGNEVR</sequence>
<dbReference type="OMA" id="NESWARN"/>
<dbReference type="GO" id="GO:0038039">
    <property type="term" value="C:G protein-coupled receptor heterodimeric complex"/>
    <property type="evidence" value="ECO:0000318"/>
    <property type="project" value="GO_Central"/>
</dbReference>
<dbReference type="InterPro" id="IPR028082">
    <property type="entry name" value="Peripla_BP_I"/>
</dbReference>
<dbReference type="PRINTS" id="PR00248">
    <property type="entry name" value="GPCRMGR"/>
</dbReference>
<dbReference type="InterPro" id="IPR002455">
    <property type="entry name" value="GPCR3_GABA-B"/>
</dbReference>
<comment type="subcellular location">
    <subcellularLocation>
        <location evidence="1">Cell membrane</location>
        <topology evidence="1">Multi-pass membrane protein</topology>
    </subcellularLocation>
</comment>
<dbReference type="InterPro" id="IPR001828">
    <property type="entry name" value="ANF_lig-bd_rcpt"/>
</dbReference>
<evidence type="ECO:0000256" key="9">
    <source>
        <dbReference type="ARBA" id="ARBA00023180"/>
    </source>
</evidence>
<keyword evidence="2" id="KW-1003">Cell membrane</keyword>
<dbReference type="GO" id="GO:0004965">
    <property type="term" value="F:G protein-coupled GABA receptor activity"/>
    <property type="evidence" value="ECO:0000318"/>
    <property type="project" value="GO_Central"/>
</dbReference>
<evidence type="ECO:0000256" key="3">
    <source>
        <dbReference type="ARBA" id="ARBA00022692"/>
    </source>
</evidence>
<dbReference type="PRINTS" id="PR01176">
    <property type="entry name" value="GABABRECEPTR"/>
</dbReference>
<reference evidence="16" key="1">
    <citation type="submission" date="2015-02" db="EMBL/GenBank/DDBJ databases">
        <title>Genome sequencing for Strongylocentrotus purpuratus.</title>
        <authorList>
            <person name="Murali S."/>
            <person name="Liu Y."/>
            <person name="Vee V."/>
            <person name="English A."/>
            <person name="Wang M."/>
            <person name="Skinner E."/>
            <person name="Han Y."/>
            <person name="Muzny D.M."/>
            <person name="Worley K.C."/>
            <person name="Gibbs R.A."/>
        </authorList>
    </citation>
    <scope>NUCLEOTIDE SEQUENCE</scope>
</reference>
<dbReference type="KEGG" id="spu:100888879"/>
<dbReference type="PANTHER" id="PTHR10519:SF46">
    <property type="entry name" value="METABOTROPIC GABA-B RECEPTOR SUBTYPE 3, ISOFORM A"/>
    <property type="match status" value="1"/>
</dbReference>
<keyword evidence="5 12" id="KW-1133">Transmembrane helix</keyword>
<evidence type="ECO:0000256" key="6">
    <source>
        <dbReference type="ARBA" id="ARBA00023040"/>
    </source>
</evidence>
<keyword evidence="10" id="KW-0807">Transducer</keyword>
<dbReference type="FunFam" id="3.40.50.2300:FF:000063">
    <property type="entry name" value="Gamma-aminobutyric acid type B receptor subunit"/>
    <property type="match status" value="1"/>
</dbReference>
<dbReference type="PRINTS" id="PR01177">
    <property type="entry name" value="GABAB1RECPTR"/>
</dbReference>
<organism evidence="15 16">
    <name type="scientific">Strongylocentrotus purpuratus</name>
    <name type="common">Purple sea urchin</name>
    <dbReference type="NCBI Taxonomy" id="7668"/>
    <lineage>
        <taxon>Eukaryota</taxon>
        <taxon>Metazoa</taxon>
        <taxon>Echinodermata</taxon>
        <taxon>Eleutherozoa</taxon>
        <taxon>Echinozoa</taxon>
        <taxon>Echinoidea</taxon>
        <taxon>Euechinoidea</taxon>
        <taxon>Echinacea</taxon>
        <taxon>Camarodonta</taxon>
        <taxon>Echinidea</taxon>
        <taxon>Strongylocentrotidae</taxon>
        <taxon>Strongylocentrotus</taxon>
    </lineage>
</organism>
<dbReference type="EnsemblMetazoa" id="XM_030983052">
    <property type="protein sequence ID" value="XP_030838912"/>
    <property type="gene ID" value="LOC100888879"/>
</dbReference>
<keyword evidence="3 12" id="KW-0812">Transmembrane</keyword>
<feature type="transmembrane region" description="Helical" evidence="12">
    <location>
        <begin position="478"/>
        <end position="500"/>
    </location>
</feature>
<dbReference type="RefSeq" id="XP_030838912.1">
    <property type="nucleotide sequence ID" value="XM_030983052.1"/>
</dbReference>
<dbReference type="SUPFAM" id="SSF53822">
    <property type="entry name" value="Periplasmic binding protein-like I"/>
    <property type="match status" value="1"/>
</dbReference>
<evidence type="ECO:0000256" key="4">
    <source>
        <dbReference type="ARBA" id="ARBA00022729"/>
    </source>
</evidence>
<feature type="domain" description="Receptor ligand binding region" evidence="14">
    <location>
        <begin position="2"/>
        <end position="309"/>
    </location>
</feature>
<keyword evidence="9" id="KW-0325">Glycoprotein</keyword>
<dbReference type="AlphaFoldDB" id="A0A7M7NNJ8"/>
<dbReference type="Proteomes" id="UP000007110">
    <property type="component" value="Unassembled WGS sequence"/>
</dbReference>
<keyword evidence="7 12" id="KW-0472">Membrane</keyword>
<dbReference type="OrthoDB" id="10056676at2759"/>
<evidence type="ECO:0000256" key="12">
    <source>
        <dbReference type="SAM" id="Phobius"/>
    </source>
</evidence>
<evidence type="ECO:0000256" key="8">
    <source>
        <dbReference type="ARBA" id="ARBA00023170"/>
    </source>
</evidence>
<protein>
    <recommendedName>
        <fullName evidence="11">Gamma-aminobutyric acid type B receptor subunit 2</fullName>
    </recommendedName>
</protein>
<dbReference type="PANTHER" id="PTHR10519">
    <property type="entry name" value="GABA-B RECEPTOR"/>
    <property type="match status" value="1"/>
</dbReference>
<dbReference type="InParanoid" id="A0A7M7NNJ8"/>
<name>A0A7M7NNJ8_STRPU</name>
<dbReference type="CDD" id="cd06366">
    <property type="entry name" value="PBP1_GABAb_receptor"/>
    <property type="match status" value="1"/>
</dbReference>
<keyword evidence="6" id="KW-0297">G-protein coupled receptor</keyword>
<evidence type="ECO:0000256" key="5">
    <source>
        <dbReference type="ARBA" id="ARBA00022989"/>
    </source>
</evidence>
<dbReference type="GeneID" id="100888879"/>
<keyword evidence="16" id="KW-1185">Reference proteome</keyword>
<dbReference type="Gene3D" id="3.40.50.2300">
    <property type="match status" value="2"/>
</dbReference>
<reference evidence="15" key="2">
    <citation type="submission" date="2021-01" db="UniProtKB">
        <authorList>
            <consortium name="EnsemblMetazoa"/>
        </authorList>
    </citation>
    <scope>IDENTIFICATION</scope>
</reference>
<dbReference type="GO" id="GO:0007214">
    <property type="term" value="P:gamma-aminobutyric acid signaling pathway"/>
    <property type="evidence" value="ECO:0000318"/>
    <property type="project" value="GO_Central"/>
</dbReference>
<feature type="transmembrane region" description="Helical" evidence="12">
    <location>
        <begin position="399"/>
        <end position="419"/>
    </location>
</feature>
<dbReference type="Pfam" id="PF00003">
    <property type="entry name" value="7tm_3"/>
    <property type="match status" value="1"/>
</dbReference>
<proteinExistence type="predicted"/>
<dbReference type="InterPro" id="IPR000337">
    <property type="entry name" value="GPCR_3"/>
</dbReference>
<feature type="transmembrane region" description="Helical" evidence="12">
    <location>
        <begin position="439"/>
        <end position="457"/>
    </location>
</feature>
<dbReference type="Pfam" id="PF01094">
    <property type="entry name" value="ANF_receptor"/>
    <property type="match status" value="1"/>
</dbReference>
<evidence type="ECO:0000259" key="14">
    <source>
        <dbReference type="Pfam" id="PF01094"/>
    </source>
</evidence>